<evidence type="ECO:0000313" key="2">
    <source>
        <dbReference type="Proteomes" id="UP001151760"/>
    </source>
</evidence>
<gene>
    <name evidence="1" type="ORF">Tco_0728681</name>
</gene>
<sequence>MDEIAIPSRYEMSLRCKTPHSQLVDKKFNAFSAKGFSEDVRQLILRIDKVKFYYSILNLLFDEVESDVTMF</sequence>
<reference evidence="1" key="2">
    <citation type="submission" date="2022-01" db="EMBL/GenBank/DDBJ databases">
        <authorList>
            <person name="Yamashiro T."/>
            <person name="Shiraishi A."/>
            <person name="Satake H."/>
            <person name="Nakayama K."/>
        </authorList>
    </citation>
    <scope>NUCLEOTIDE SEQUENCE</scope>
</reference>
<protein>
    <submittedName>
        <fullName evidence="1">Uncharacterized protein</fullName>
    </submittedName>
</protein>
<organism evidence="1 2">
    <name type="scientific">Tanacetum coccineum</name>
    <dbReference type="NCBI Taxonomy" id="301880"/>
    <lineage>
        <taxon>Eukaryota</taxon>
        <taxon>Viridiplantae</taxon>
        <taxon>Streptophyta</taxon>
        <taxon>Embryophyta</taxon>
        <taxon>Tracheophyta</taxon>
        <taxon>Spermatophyta</taxon>
        <taxon>Magnoliopsida</taxon>
        <taxon>eudicotyledons</taxon>
        <taxon>Gunneridae</taxon>
        <taxon>Pentapetalae</taxon>
        <taxon>asterids</taxon>
        <taxon>campanulids</taxon>
        <taxon>Asterales</taxon>
        <taxon>Asteraceae</taxon>
        <taxon>Asteroideae</taxon>
        <taxon>Anthemideae</taxon>
        <taxon>Anthemidinae</taxon>
        <taxon>Tanacetum</taxon>
    </lineage>
</organism>
<dbReference type="Proteomes" id="UP001151760">
    <property type="component" value="Unassembled WGS sequence"/>
</dbReference>
<reference evidence="1" key="1">
    <citation type="journal article" date="2022" name="Int. J. Mol. Sci.">
        <title>Draft Genome of Tanacetum Coccineum: Genomic Comparison of Closely Related Tanacetum-Family Plants.</title>
        <authorList>
            <person name="Yamashiro T."/>
            <person name="Shiraishi A."/>
            <person name="Nakayama K."/>
            <person name="Satake H."/>
        </authorList>
    </citation>
    <scope>NUCLEOTIDE SEQUENCE</scope>
</reference>
<comment type="caution">
    <text evidence="1">The sequence shown here is derived from an EMBL/GenBank/DDBJ whole genome shotgun (WGS) entry which is preliminary data.</text>
</comment>
<accession>A0ABQ4YMP7</accession>
<evidence type="ECO:0000313" key="1">
    <source>
        <dbReference type="EMBL" id="GJS78800.1"/>
    </source>
</evidence>
<proteinExistence type="predicted"/>
<dbReference type="EMBL" id="BQNB010010551">
    <property type="protein sequence ID" value="GJS78800.1"/>
    <property type="molecule type" value="Genomic_DNA"/>
</dbReference>
<keyword evidence="2" id="KW-1185">Reference proteome</keyword>
<name>A0ABQ4YMP7_9ASTR</name>